<name>A0A6G9Y7L1_9NOCA</name>
<organism evidence="2 3">
    <name type="scientific">Nocardia arthritidis</name>
    <dbReference type="NCBI Taxonomy" id="228602"/>
    <lineage>
        <taxon>Bacteria</taxon>
        <taxon>Bacillati</taxon>
        <taxon>Actinomycetota</taxon>
        <taxon>Actinomycetes</taxon>
        <taxon>Mycobacteriales</taxon>
        <taxon>Nocardiaceae</taxon>
        <taxon>Nocardia</taxon>
    </lineage>
</organism>
<dbReference type="KEGG" id="nah:F5544_06670"/>
<sequence length="185" mass="19464">MNKFENRLLGELMIEHGAALATADRTEHRRRSPVRMAGIAVGALALAGVATVVVTTVGNDPQAFAVVRNPDGSVTVSVSDLRAIDDTNAKLAEMGVPARVLPMRKDCPDLDESTVVPLGQHYTLPQQNADGSVTLRPEAAPPGYVMLLGLAGMPGGHRVGLSFTAPVRQPGPACLFLPGTLEQPR</sequence>
<feature type="transmembrane region" description="Helical" evidence="1">
    <location>
        <begin position="37"/>
        <end position="58"/>
    </location>
</feature>
<dbReference type="Proteomes" id="UP000503540">
    <property type="component" value="Chromosome"/>
</dbReference>
<evidence type="ECO:0000313" key="3">
    <source>
        <dbReference type="Proteomes" id="UP000503540"/>
    </source>
</evidence>
<proteinExistence type="predicted"/>
<keyword evidence="1" id="KW-0472">Membrane</keyword>
<evidence type="ECO:0000256" key="1">
    <source>
        <dbReference type="SAM" id="Phobius"/>
    </source>
</evidence>
<dbReference type="RefSeq" id="WP_167472379.1">
    <property type="nucleotide sequence ID" value="NZ_CP046172.1"/>
</dbReference>
<gene>
    <name evidence="2" type="ORF">F5544_06670</name>
</gene>
<accession>A0A6G9Y7L1</accession>
<keyword evidence="1" id="KW-0812">Transmembrane</keyword>
<evidence type="ECO:0000313" key="2">
    <source>
        <dbReference type="EMBL" id="QIS09245.1"/>
    </source>
</evidence>
<dbReference type="AlphaFoldDB" id="A0A6G9Y7L1"/>
<dbReference type="EMBL" id="CP046172">
    <property type="protein sequence ID" value="QIS09245.1"/>
    <property type="molecule type" value="Genomic_DNA"/>
</dbReference>
<keyword evidence="1" id="KW-1133">Transmembrane helix</keyword>
<protein>
    <submittedName>
        <fullName evidence="2">Uncharacterized protein</fullName>
    </submittedName>
</protein>
<keyword evidence="3" id="KW-1185">Reference proteome</keyword>
<reference evidence="2 3" key="1">
    <citation type="journal article" date="2019" name="ACS Chem. Biol.">
        <title>Identification and Mobilization of a Cryptic Antibiotic Biosynthesis Gene Locus from a Human-Pathogenic Nocardia Isolate.</title>
        <authorList>
            <person name="Herisse M."/>
            <person name="Ishida K."/>
            <person name="Porter J.L."/>
            <person name="Howden B."/>
            <person name="Hertweck C."/>
            <person name="Stinear T.P."/>
            <person name="Pidot S.J."/>
        </authorList>
    </citation>
    <scope>NUCLEOTIDE SEQUENCE [LARGE SCALE GENOMIC DNA]</scope>
    <source>
        <strain evidence="2 3">AUSMDU00012717</strain>
    </source>
</reference>